<dbReference type="InterPro" id="IPR036412">
    <property type="entry name" value="HAD-like_sf"/>
</dbReference>
<keyword evidence="4 9" id="KW-0812">Transmembrane</keyword>
<dbReference type="InterPro" id="IPR023298">
    <property type="entry name" value="ATPase_P-typ_TM_dom_sf"/>
</dbReference>
<evidence type="ECO:0000256" key="9">
    <source>
        <dbReference type="RuleBase" id="RU362081"/>
    </source>
</evidence>
<dbReference type="InterPro" id="IPR018303">
    <property type="entry name" value="ATPase_P-typ_P_site"/>
</dbReference>
<dbReference type="Gene3D" id="2.70.150.10">
    <property type="entry name" value="Calcium-transporting ATPase, cytoplasmic transduction domain A"/>
    <property type="match status" value="1"/>
</dbReference>
<evidence type="ECO:0000313" key="12">
    <source>
        <dbReference type="Proteomes" id="UP000823634"/>
    </source>
</evidence>
<dbReference type="PANTHER" id="PTHR48085:SF5">
    <property type="entry name" value="CADMIUM_ZINC-TRANSPORTING ATPASE HMA4-RELATED"/>
    <property type="match status" value="1"/>
</dbReference>
<sequence>MRMEKARKREVIFLLVRAVLSLTLLLIGVTWVNEDNYPLYANAIVMVSSYLLISYDVYVKAFREIFLEKNPFNECTLMILASIGAFALRAFGREYNEFMEGVLVILLYQVGEFFEDLAEDKSKEAITKAIDLREEKALVRVGERLVSKKAEEIEEGDLLLINAGGKILCDGLVEEGAGQVDESSLTGEFAPISKSKGDRVSSGTLLSSGHLAVRAEKAYCDSTVAKLLDLVEHSAQKKSKATRFIAKFAKYYTPIVMALALLVAVVPPLFLGISDGATWVSWIRTALVFLVVSCPCAVVISVPLAYFSGLGLASRSGILVKGAAYFDQLNELAHIAFDKTGTLTEGRFKVVFAHPEGIGESLFNEYLSAAEHVSSHPIAACLKKLSPIDEDSLSEMEDVPGEGCFATYKGHRLFAGKMKEIESVKGEGTAVGLQVDGEYRGYCLLGDCLKENSASAIAKLNSLGLHTILLSGDKPEQAGKVGSSLGIQTVKGGLKPEEKVAALSDLISKGDGRVAYVGDGINDAASIALSDVGVAMGGLGSDAAVENADCVILNDDPKQVVVLLKVARKTKNRAMFNIAVSLIVKAAVMVLSVIASATGAFVLPLWVGVLSDSGLALLMILSSLLLGFEKVRAD</sequence>
<evidence type="ECO:0000256" key="3">
    <source>
        <dbReference type="ARBA" id="ARBA00022539"/>
    </source>
</evidence>
<evidence type="ECO:0000256" key="6">
    <source>
        <dbReference type="ARBA" id="ARBA00023136"/>
    </source>
</evidence>
<keyword evidence="9" id="KW-0547">Nucleotide-binding</keyword>
<keyword evidence="9" id="KW-0067">ATP-binding</keyword>
<dbReference type="Gene3D" id="3.40.1110.10">
    <property type="entry name" value="Calcium-transporting ATPase, cytoplasmic domain N"/>
    <property type="match status" value="1"/>
</dbReference>
<evidence type="ECO:0000256" key="8">
    <source>
        <dbReference type="ARBA" id="ARBA00049338"/>
    </source>
</evidence>
<evidence type="ECO:0000256" key="5">
    <source>
        <dbReference type="ARBA" id="ARBA00022989"/>
    </source>
</evidence>
<dbReference type="PANTHER" id="PTHR48085">
    <property type="entry name" value="CADMIUM/ZINC-TRANSPORTING ATPASE HMA2-RELATED"/>
    <property type="match status" value="1"/>
</dbReference>
<dbReference type="Pfam" id="PF00122">
    <property type="entry name" value="E1-E2_ATPase"/>
    <property type="match status" value="1"/>
</dbReference>
<dbReference type="EMBL" id="JADINA010000027">
    <property type="protein sequence ID" value="MBO8426515.1"/>
    <property type="molecule type" value="Genomic_DNA"/>
</dbReference>
<proteinExistence type="inferred from homology"/>
<keyword evidence="5 9" id="KW-1133">Transmembrane helix</keyword>
<comment type="subcellular location">
    <subcellularLocation>
        <location evidence="9">Cell membrane</location>
    </subcellularLocation>
    <subcellularLocation>
        <location evidence="1">Membrane</location>
        <topology evidence="1">Multi-pass membrane protein</topology>
    </subcellularLocation>
</comment>
<dbReference type="GO" id="GO:0005886">
    <property type="term" value="C:plasma membrane"/>
    <property type="evidence" value="ECO:0007669"/>
    <property type="project" value="UniProtKB-SubCell"/>
</dbReference>
<comment type="similarity">
    <text evidence="2 9">Belongs to the cation transport ATPase (P-type) (TC 3.A.3) family. Type IB subfamily.</text>
</comment>
<feature type="transmembrane region" description="Helical" evidence="9">
    <location>
        <begin position="39"/>
        <end position="59"/>
    </location>
</feature>
<evidence type="ECO:0000256" key="2">
    <source>
        <dbReference type="ARBA" id="ARBA00006024"/>
    </source>
</evidence>
<dbReference type="GO" id="GO:0008551">
    <property type="term" value="F:P-type cadmium transporter activity"/>
    <property type="evidence" value="ECO:0007669"/>
    <property type="project" value="UniProtKB-EC"/>
</dbReference>
<dbReference type="SUPFAM" id="SSF81665">
    <property type="entry name" value="Calcium ATPase, transmembrane domain M"/>
    <property type="match status" value="1"/>
</dbReference>
<dbReference type="NCBIfam" id="TIGR01525">
    <property type="entry name" value="ATPase-IB_hvy"/>
    <property type="match status" value="1"/>
</dbReference>
<gene>
    <name evidence="11" type="primary">cadA</name>
    <name evidence="11" type="ORF">IAC61_04250</name>
</gene>
<evidence type="ECO:0000256" key="4">
    <source>
        <dbReference type="ARBA" id="ARBA00022692"/>
    </source>
</evidence>
<dbReference type="PRINTS" id="PR00119">
    <property type="entry name" value="CATATPASE"/>
</dbReference>
<feature type="transmembrane region" description="Helical" evidence="9">
    <location>
        <begin position="12"/>
        <end position="33"/>
    </location>
</feature>
<reference evidence="11" key="1">
    <citation type="submission" date="2020-10" db="EMBL/GenBank/DDBJ databases">
        <authorList>
            <person name="Gilroy R."/>
        </authorList>
    </citation>
    <scope>NUCLEOTIDE SEQUENCE</scope>
    <source>
        <strain evidence="11">17113</strain>
    </source>
</reference>
<dbReference type="Pfam" id="PF00702">
    <property type="entry name" value="Hydrolase"/>
    <property type="match status" value="1"/>
</dbReference>
<accession>A0A9D9GTD4</accession>
<dbReference type="InterPro" id="IPR001757">
    <property type="entry name" value="P_typ_ATPase"/>
</dbReference>
<keyword evidence="6 9" id="KW-0472">Membrane</keyword>
<dbReference type="GO" id="GO:0046872">
    <property type="term" value="F:metal ion binding"/>
    <property type="evidence" value="ECO:0007669"/>
    <property type="project" value="UniProtKB-KW"/>
</dbReference>
<keyword evidence="9" id="KW-1003">Cell membrane</keyword>
<dbReference type="Gene3D" id="3.40.50.1000">
    <property type="entry name" value="HAD superfamily/HAD-like"/>
    <property type="match status" value="1"/>
</dbReference>
<dbReference type="AlphaFoldDB" id="A0A9D9GTD4"/>
<comment type="caution">
    <text evidence="11">The sequence shown here is derived from an EMBL/GenBank/DDBJ whole genome shotgun (WGS) entry which is preliminary data.</text>
</comment>
<feature type="domain" description="P-type ATPase A" evidence="10">
    <location>
        <begin position="132"/>
        <end position="232"/>
    </location>
</feature>
<dbReference type="SUPFAM" id="SSF56784">
    <property type="entry name" value="HAD-like"/>
    <property type="match status" value="1"/>
</dbReference>
<dbReference type="GO" id="GO:0005524">
    <property type="term" value="F:ATP binding"/>
    <property type="evidence" value="ECO:0007669"/>
    <property type="project" value="UniProtKB-UniRule"/>
</dbReference>
<dbReference type="InterPro" id="IPR051014">
    <property type="entry name" value="Cation_Transport_ATPase_IB"/>
</dbReference>
<dbReference type="NCBIfam" id="TIGR01494">
    <property type="entry name" value="ATPase_P-type"/>
    <property type="match status" value="1"/>
</dbReference>
<keyword evidence="9" id="KW-0479">Metal-binding</keyword>
<evidence type="ECO:0000256" key="7">
    <source>
        <dbReference type="ARBA" id="ARBA00039103"/>
    </source>
</evidence>
<dbReference type="Proteomes" id="UP000823634">
    <property type="component" value="Unassembled WGS sequence"/>
</dbReference>
<evidence type="ECO:0000313" key="11">
    <source>
        <dbReference type="EMBL" id="MBO8426515.1"/>
    </source>
</evidence>
<reference evidence="11" key="2">
    <citation type="journal article" date="2021" name="PeerJ">
        <title>Extensive microbial diversity within the chicken gut microbiome revealed by metagenomics and culture.</title>
        <authorList>
            <person name="Gilroy R."/>
            <person name="Ravi A."/>
            <person name="Getino M."/>
            <person name="Pursley I."/>
            <person name="Horton D.L."/>
            <person name="Alikhan N.F."/>
            <person name="Baker D."/>
            <person name="Gharbi K."/>
            <person name="Hall N."/>
            <person name="Watson M."/>
            <person name="Adriaenssens E.M."/>
            <person name="Foster-Nyarko E."/>
            <person name="Jarju S."/>
            <person name="Secka A."/>
            <person name="Antonio M."/>
            <person name="Oren A."/>
            <person name="Chaudhuri R.R."/>
            <person name="La Ragione R."/>
            <person name="Hildebrand F."/>
            <person name="Pallen M.J."/>
        </authorList>
    </citation>
    <scope>NUCLEOTIDE SEQUENCE</scope>
    <source>
        <strain evidence="11">17113</strain>
    </source>
</reference>
<protein>
    <recommendedName>
        <fullName evidence="7">Cd(2+)-exporting ATPase</fullName>
        <ecNumber evidence="7">7.2.2.21</ecNumber>
    </recommendedName>
</protein>
<dbReference type="PROSITE" id="PS00154">
    <property type="entry name" value="ATPASE_E1_E2"/>
    <property type="match status" value="1"/>
</dbReference>
<keyword evidence="3" id="KW-0104">Cadmium</keyword>
<dbReference type="GO" id="GO:0016887">
    <property type="term" value="F:ATP hydrolysis activity"/>
    <property type="evidence" value="ECO:0007669"/>
    <property type="project" value="InterPro"/>
</dbReference>
<dbReference type="NCBIfam" id="TIGR01512">
    <property type="entry name" value="ATPase-IB2_Cd"/>
    <property type="match status" value="1"/>
</dbReference>
<feature type="transmembrane region" description="Helical" evidence="9">
    <location>
        <begin position="603"/>
        <end position="628"/>
    </location>
</feature>
<feature type="transmembrane region" description="Helical" evidence="9">
    <location>
        <begin position="574"/>
        <end position="597"/>
    </location>
</feature>
<evidence type="ECO:0000259" key="10">
    <source>
        <dbReference type="Pfam" id="PF00122"/>
    </source>
</evidence>
<feature type="transmembrane region" description="Helical" evidence="9">
    <location>
        <begin position="282"/>
        <end position="307"/>
    </location>
</feature>
<dbReference type="InterPro" id="IPR059000">
    <property type="entry name" value="ATPase_P-type_domA"/>
</dbReference>
<dbReference type="EC" id="7.2.2.21" evidence="7"/>
<dbReference type="InterPro" id="IPR008250">
    <property type="entry name" value="ATPase_P-typ_transduc_dom_A_sf"/>
</dbReference>
<organism evidence="11 12">
    <name type="scientific">Candidatus Alloenteromonas pullistercoris</name>
    <dbReference type="NCBI Taxonomy" id="2840785"/>
    <lineage>
        <taxon>Bacteria</taxon>
        <taxon>Bacillati</taxon>
        <taxon>Bacillota</taxon>
        <taxon>Bacillota incertae sedis</taxon>
        <taxon>Candidatus Alloenteromonas</taxon>
    </lineage>
</organism>
<evidence type="ECO:0000256" key="1">
    <source>
        <dbReference type="ARBA" id="ARBA00004141"/>
    </source>
</evidence>
<dbReference type="InterPro" id="IPR027256">
    <property type="entry name" value="P-typ_ATPase_IB"/>
</dbReference>
<dbReference type="SUPFAM" id="SSF81653">
    <property type="entry name" value="Calcium ATPase, transduction domain A"/>
    <property type="match status" value="1"/>
</dbReference>
<comment type="catalytic activity">
    <reaction evidence="8">
        <text>Cd(2+)(in) + ATP + H2O = Cd(2+)(out) + ADP + phosphate + H(+)</text>
        <dbReference type="Rhea" id="RHEA:12132"/>
        <dbReference type="ChEBI" id="CHEBI:15377"/>
        <dbReference type="ChEBI" id="CHEBI:15378"/>
        <dbReference type="ChEBI" id="CHEBI:30616"/>
        <dbReference type="ChEBI" id="CHEBI:43474"/>
        <dbReference type="ChEBI" id="CHEBI:48775"/>
        <dbReference type="ChEBI" id="CHEBI:456216"/>
        <dbReference type="EC" id="7.2.2.21"/>
    </reaction>
</comment>
<dbReference type="InterPro" id="IPR023299">
    <property type="entry name" value="ATPase_P-typ_cyto_dom_N"/>
</dbReference>
<name>A0A9D9GTD4_9FIRM</name>
<dbReference type="InterPro" id="IPR023214">
    <property type="entry name" value="HAD_sf"/>
</dbReference>
<feature type="transmembrane region" description="Helical" evidence="9">
    <location>
        <begin position="251"/>
        <end position="270"/>
    </location>
</feature>